<feature type="region of interest" description="Disordered" evidence="1">
    <location>
        <begin position="1"/>
        <end position="29"/>
    </location>
</feature>
<feature type="domain" description="CAAX prenyl protease 2/Lysostaphin resistance protein A-like" evidence="3">
    <location>
        <begin position="175"/>
        <end position="261"/>
    </location>
</feature>
<comment type="caution">
    <text evidence="4">The sequence shown here is derived from an EMBL/GenBank/DDBJ whole genome shotgun (WGS) entry which is preliminary data.</text>
</comment>
<evidence type="ECO:0000313" key="4">
    <source>
        <dbReference type="EMBL" id="MFC5864563.1"/>
    </source>
</evidence>
<keyword evidence="2" id="KW-0812">Transmembrane</keyword>
<feature type="transmembrane region" description="Helical" evidence="2">
    <location>
        <begin position="58"/>
        <end position="75"/>
    </location>
</feature>
<gene>
    <name evidence="4" type="ORF">ACFPT7_19805</name>
</gene>
<dbReference type="PANTHER" id="PTHR39430:SF1">
    <property type="entry name" value="PROTEASE"/>
    <property type="match status" value="1"/>
</dbReference>
<dbReference type="Proteomes" id="UP001596091">
    <property type="component" value="Unassembled WGS sequence"/>
</dbReference>
<proteinExistence type="predicted"/>
<dbReference type="RefSeq" id="WP_263332974.1">
    <property type="nucleotide sequence ID" value="NZ_JAGSYH010000001.1"/>
</dbReference>
<dbReference type="EC" id="3.4.-.-" evidence="4"/>
<dbReference type="PANTHER" id="PTHR39430">
    <property type="entry name" value="MEMBRANE-ASSOCIATED PROTEASE-RELATED"/>
    <property type="match status" value="1"/>
</dbReference>
<keyword evidence="4" id="KW-0378">Hydrolase</keyword>
<organism evidence="4 5">
    <name type="scientific">Acidicapsa dinghuensis</name>
    <dbReference type="NCBI Taxonomy" id="2218256"/>
    <lineage>
        <taxon>Bacteria</taxon>
        <taxon>Pseudomonadati</taxon>
        <taxon>Acidobacteriota</taxon>
        <taxon>Terriglobia</taxon>
        <taxon>Terriglobales</taxon>
        <taxon>Acidobacteriaceae</taxon>
        <taxon>Acidicapsa</taxon>
    </lineage>
</organism>
<evidence type="ECO:0000256" key="1">
    <source>
        <dbReference type="SAM" id="MobiDB-lite"/>
    </source>
</evidence>
<feature type="region of interest" description="Disordered" evidence="1">
    <location>
        <begin position="369"/>
        <end position="393"/>
    </location>
</feature>
<name>A0ABW1EMB8_9BACT</name>
<evidence type="ECO:0000256" key="2">
    <source>
        <dbReference type="SAM" id="Phobius"/>
    </source>
</evidence>
<sequence length="393" mass="41745">MTTESAGGSGSVPPPFAAPQSAPSTPPPFQAAPPAMAPLVFPAPSVQQSRNAKAIRQFGHFIFAVLFFFLARLLARHGARGLVSEDWVPLVEQAMFAFLLIFGFAGLGFSLDQQLHPISQQGLGFRKGWLGELGLGVAVGWAIAIICVLPLVFFGGIVIHTSFSRLGFEWLLADAAYFLLGTLTVQVAFRGYPFQAAIRSIGELPATLMLSVLYGILYASLPGAGRASMAVCIAIGLLLSMSYLRTRALWLAWGTQFGWDASRALLFGLPVRGISTHSPVLQGIPTASVSLSGGSFGLDGSWFAFVVLLVALPVVYRLTRDLSFEHNAPVLEPGGFPVDIDSAARRQHEAVMGPTEPPIQPLVQILPAAAPPPAQTPISPQAPDSLPDSIQKP</sequence>
<protein>
    <submittedName>
        <fullName evidence="4">CPBP family intramembrane glutamic endopeptidase</fullName>
        <ecNumber evidence="4">3.4.-.-</ecNumber>
    </submittedName>
</protein>
<accession>A0ABW1EMB8</accession>
<feature type="transmembrane region" description="Helical" evidence="2">
    <location>
        <begin position="133"/>
        <end position="158"/>
    </location>
</feature>
<dbReference type="EMBL" id="JBHSPH010000010">
    <property type="protein sequence ID" value="MFC5864563.1"/>
    <property type="molecule type" value="Genomic_DNA"/>
</dbReference>
<dbReference type="InterPro" id="IPR003675">
    <property type="entry name" value="Rce1/LyrA-like_dom"/>
</dbReference>
<feature type="transmembrane region" description="Helical" evidence="2">
    <location>
        <begin position="170"/>
        <end position="189"/>
    </location>
</feature>
<dbReference type="Pfam" id="PF02517">
    <property type="entry name" value="Rce1-like"/>
    <property type="match status" value="1"/>
</dbReference>
<keyword evidence="5" id="KW-1185">Reference proteome</keyword>
<feature type="transmembrane region" description="Helical" evidence="2">
    <location>
        <begin position="201"/>
        <end position="221"/>
    </location>
</feature>
<keyword evidence="2" id="KW-0472">Membrane</keyword>
<evidence type="ECO:0000259" key="3">
    <source>
        <dbReference type="Pfam" id="PF02517"/>
    </source>
</evidence>
<feature type="transmembrane region" description="Helical" evidence="2">
    <location>
        <begin position="301"/>
        <end position="319"/>
    </location>
</feature>
<evidence type="ECO:0000313" key="5">
    <source>
        <dbReference type="Proteomes" id="UP001596091"/>
    </source>
</evidence>
<dbReference type="GO" id="GO:0016787">
    <property type="term" value="F:hydrolase activity"/>
    <property type="evidence" value="ECO:0007669"/>
    <property type="project" value="UniProtKB-KW"/>
</dbReference>
<reference evidence="5" key="1">
    <citation type="journal article" date="2019" name="Int. J. Syst. Evol. Microbiol.">
        <title>The Global Catalogue of Microorganisms (GCM) 10K type strain sequencing project: providing services to taxonomists for standard genome sequencing and annotation.</title>
        <authorList>
            <consortium name="The Broad Institute Genomics Platform"/>
            <consortium name="The Broad Institute Genome Sequencing Center for Infectious Disease"/>
            <person name="Wu L."/>
            <person name="Ma J."/>
        </authorList>
    </citation>
    <scope>NUCLEOTIDE SEQUENCE [LARGE SCALE GENOMIC DNA]</scope>
    <source>
        <strain evidence="5">JCM 4087</strain>
    </source>
</reference>
<feature type="transmembrane region" description="Helical" evidence="2">
    <location>
        <begin position="227"/>
        <end position="244"/>
    </location>
</feature>
<keyword evidence="2" id="KW-1133">Transmembrane helix</keyword>
<feature type="transmembrane region" description="Helical" evidence="2">
    <location>
        <begin position="95"/>
        <end position="112"/>
    </location>
</feature>